<dbReference type="Proteomes" id="UP000886595">
    <property type="component" value="Unassembled WGS sequence"/>
</dbReference>
<evidence type="ECO:0000256" key="1">
    <source>
        <dbReference type="SAM" id="MobiDB-lite"/>
    </source>
</evidence>
<organism evidence="3 4">
    <name type="scientific">Brassica carinata</name>
    <name type="common">Ethiopian mustard</name>
    <name type="synonym">Abyssinian cabbage</name>
    <dbReference type="NCBI Taxonomy" id="52824"/>
    <lineage>
        <taxon>Eukaryota</taxon>
        <taxon>Viridiplantae</taxon>
        <taxon>Streptophyta</taxon>
        <taxon>Embryophyta</taxon>
        <taxon>Tracheophyta</taxon>
        <taxon>Spermatophyta</taxon>
        <taxon>Magnoliopsida</taxon>
        <taxon>eudicotyledons</taxon>
        <taxon>Gunneridae</taxon>
        <taxon>Pentapetalae</taxon>
        <taxon>rosids</taxon>
        <taxon>malvids</taxon>
        <taxon>Brassicales</taxon>
        <taxon>Brassicaceae</taxon>
        <taxon>Brassiceae</taxon>
        <taxon>Brassica</taxon>
    </lineage>
</organism>
<name>A0A8X7QWJ7_BRACI</name>
<keyword evidence="2" id="KW-0472">Membrane</keyword>
<feature type="region of interest" description="Disordered" evidence="1">
    <location>
        <begin position="289"/>
        <end position="334"/>
    </location>
</feature>
<dbReference type="Gene3D" id="2.40.50.140">
    <property type="entry name" value="Nucleic acid-binding proteins"/>
    <property type="match status" value="1"/>
</dbReference>
<accession>A0A8X7QWJ7</accession>
<dbReference type="PANTHER" id="PTHR47165">
    <property type="entry name" value="OS03G0429900 PROTEIN"/>
    <property type="match status" value="1"/>
</dbReference>
<evidence type="ECO:0000256" key="2">
    <source>
        <dbReference type="SAM" id="Phobius"/>
    </source>
</evidence>
<evidence type="ECO:0008006" key="5">
    <source>
        <dbReference type="Google" id="ProtNLM"/>
    </source>
</evidence>
<dbReference type="PANTHER" id="PTHR47165:SF4">
    <property type="entry name" value="OS03G0429900 PROTEIN"/>
    <property type="match status" value="1"/>
</dbReference>
<dbReference type="EMBL" id="JAAMPC010000012">
    <property type="protein sequence ID" value="KAG2275133.1"/>
    <property type="molecule type" value="Genomic_DNA"/>
</dbReference>
<keyword evidence="2" id="KW-0812">Transmembrane</keyword>
<comment type="caution">
    <text evidence="3">The sequence shown here is derived from an EMBL/GenBank/DDBJ whole genome shotgun (WGS) entry which is preliminary data.</text>
</comment>
<feature type="compositionally biased region" description="Basic and acidic residues" evidence="1">
    <location>
        <begin position="316"/>
        <end position="334"/>
    </location>
</feature>
<proteinExistence type="predicted"/>
<sequence length="334" mass="36803">MANPQVLLADLNAGRCSNVAEVRLLRYWEARHVRKGGELMSVDMLFVNENGSLYTLTGFDVTRSNTNFHLCYAPFSIRFNEGTSLEKITASARPIPTELLRFMPYGQILELANTGKQLPDIIGELNAIRSTITDRIPGAQRVMLTLRLERFFLFYIMNVCVSMFDSLALAFHTKFDSYGREPKIIIATSVNPKIVGVDVFMFLNFGRLFLNATSGTHLYFDSETAAGKKVFDTYRITLSVSDYTDTASFLAFDMEMAKLTNVQASEAAQIVEVANVPADAQAEDVAQGTNANVGITSTGADKPTISDASTGKRPPPAKDQDDVDKTAPKKAHVE</sequence>
<dbReference type="OrthoDB" id="1109908at2759"/>
<dbReference type="AlphaFoldDB" id="A0A8X7QWJ7"/>
<evidence type="ECO:0000313" key="4">
    <source>
        <dbReference type="Proteomes" id="UP000886595"/>
    </source>
</evidence>
<gene>
    <name evidence="3" type="ORF">Bca52824_057688</name>
</gene>
<protein>
    <recommendedName>
        <fullName evidence="5">DUF223 domain-containing protein</fullName>
    </recommendedName>
</protein>
<keyword evidence="4" id="KW-1185">Reference proteome</keyword>
<keyword evidence="2" id="KW-1133">Transmembrane helix</keyword>
<evidence type="ECO:0000313" key="3">
    <source>
        <dbReference type="EMBL" id="KAG2275133.1"/>
    </source>
</evidence>
<reference evidence="3 4" key="1">
    <citation type="submission" date="2020-02" db="EMBL/GenBank/DDBJ databases">
        <authorList>
            <person name="Ma Q."/>
            <person name="Huang Y."/>
            <person name="Song X."/>
            <person name="Pei D."/>
        </authorList>
    </citation>
    <scope>NUCLEOTIDE SEQUENCE [LARGE SCALE GENOMIC DNA]</scope>
    <source>
        <strain evidence="3">Sxm20200214</strain>
        <tissue evidence="3">Leaf</tissue>
    </source>
</reference>
<dbReference type="InterPro" id="IPR012340">
    <property type="entry name" value="NA-bd_OB-fold"/>
</dbReference>
<feature type="transmembrane region" description="Helical" evidence="2">
    <location>
        <begin position="151"/>
        <end position="171"/>
    </location>
</feature>
<feature type="compositionally biased region" description="Polar residues" evidence="1">
    <location>
        <begin position="289"/>
        <end position="299"/>
    </location>
</feature>